<keyword evidence="5 8" id="KW-0963">Cytoplasm</keyword>
<evidence type="ECO:0000256" key="6">
    <source>
        <dbReference type="ARBA" id="ARBA00022592"/>
    </source>
</evidence>
<feature type="domain" description="PhoU" evidence="9">
    <location>
        <begin position="20"/>
        <end position="106"/>
    </location>
</feature>
<comment type="caution">
    <text evidence="10">The sequence shown here is derived from an EMBL/GenBank/DDBJ whole genome shotgun (WGS) entry which is preliminary data.</text>
</comment>
<dbReference type="GO" id="GO:0005737">
    <property type="term" value="C:cytoplasm"/>
    <property type="evidence" value="ECO:0007669"/>
    <property type="project" value="UniProtKB-SubCell"/>
</dbReference>
<dbReference type="AlphaFoldDB" id="A0A935W7R0"/>
<dbReference type="FunFam" id="1.20.58.220:FF:000004">
    <property type="entry name" value="Phosphate-specific transport system accessory protein PhoU"/>
    <property type="match status" value="1"/>
</dbReference>
<dbReference type="InterPro" id="IPR026022">
    <property type="entry name" value="PhoU_dom"/>
</dbReference>
<evidence type="ECO:0000256" key="2">
    <source>
        <dbReference type="ARBA" id="ARBA00008107"/>
    </source>
</evidence>
<keyword evidence="6 8" id="KW-0592">Phosphate transport</keyword>
<comment type="similarity">
    <text evidence="2 8">Belongs to the PhoU family.</text>
</comment>
<comment type="subcellular location">
    <subcellularLocation>
        <location evidence="1 8">Cytoplasm</location>
    </subcellularLocation>
</comment>
<feature type="domain" description="PhoU" evidence="9">
    <location>
        <begin position="127"/>
        <end position="210"/>
    </location>
</feature>
<dbReference type="SUPFAM" id="SSF109755">
    <property type="entry name" value="PhoU-like"/>
    <property type="match status" value="1"/>
</dbReference>
<evidence type="ECO:0000256" key="8">
    <source>
        <dbReference type="PIRNR" id="PIRNR003107"/>
    </source>
</evidence>
<proteinExistence type="inferred from homology"/>
<reference evidence="10 11" key="1">
    <citation type="submission" date="2020-10" db="EMBL/GenBank/DDBJ databases">
        <title>Connecting structure to function with the recovery of over 1000 high-quality activated sludge metagenome-assembled genomes encoding full-length rRNA genes using long-read sequencing.</title>
        <authorList>
            <person name="Singleton C.M."/>
            <person name="Petriglieri F."/>
            <person name="Kristensen J.M."/>
            <person name="Kirkegaard R.H."/>
            <person name="Michaelsen T.Y."/>
            <person name="Andersen M.H."/>
            <person name="Karst S.M."/>
            <person name="Dueholm M.S."/>
            <person name="Nielsen P.H."/>
            <person name="Albertsen M."/>
        </authorList>
    </citation>
    <scope>NUCLEOTIDE SEQUENCE [LARGE SCALE GENOMIC DNA]</scope>
    <source>
        <strain evidence="10">Fred_18-Q3-R57-64_BAT3C.720</strain>
    </source>
</reference>
<dbReference type="EMBL" id="JADJOT010000008">
    <property type="protein sequence ID" value="MBK7954220.1"/>
    <property type="molecule type" value="Genomic_DNA"/>
</dbReference>
<gene>
    <name evidence="10" type="primary">phoU</name>
    <name evidence="10" type="ORF">IPK02_09805</name>
</gene>
<dbReference type="PANTHER" id="PTHR42930:SF3">
    <property type="entry name" value="PHOSPHATE-SPECIFIC TRANSPORT SYSTEM ACCESSORY PROTEIN PHOU"/>
    <property type="match status" value="1"/>
</dbReference>
<evidence type="ECO:0000256" key="7">
    <source>
        <dbReference type="ARBA" id="ARBA00056181"/>
    </source>
</evidence>
<evidence type="ECO:0000259" key="9">
    <source>
        <dbReference type="Pfam" id="PF01895"/>
    </source>
</evidence>
<evidence type="ECO:0000256" key="3">
    <source>
        <dbReference type="ARBA" id="ARBA00011738"/>
    </source>
</evidence>
<evidence type="ECO:0000256" key="1">
    <source>
        <dbReference type="ARBA" id="ARBA00004496"/>
    </source>
</evidence>
<evidence type="ECO:0000256" key="4">
    <source>
        <dbReference type="ARBA" id="ARBA00022448"/>
    </source>
</evidence>
<evidence type="ECO:0000256" key="5">
    <source>
        <dbReference type="ARBA" id="ARBA00022490"/>
    </source>
</evidence>
<protein>
    <recommendedName>
        <fullName evidence="8">Phosphate-specific transport system accessory protein PhoU</fullName>
    </recommendedName>
</protein>
<comment type="function">
    <text evidence="7 8">Plays a role in the regulation of phosphate uptake.</text>
</comment>
<dbReference type="PANTHER" id="PTHR42930">
    <property type="entry name" value="PHOSPHATE-SPECIFIC TRANSPORT SYSTEM ACCESSORY PROTEIN PHOU"/>
    <property type="match status" value="1"/>
</dbReference>
<comment type="subunit">
    <text evidence="3 8">Homodimer.</text>
</comment>
<accession>A0A935W7R0</accession>
<dbReference type="Pfam" id="PF01895">
    <property type="entry name" value="PhoU"/>
    <property type="match status" value="2"/>
</dbReference>
<organism evidence="10 11">
    <name type="scientific">Candidatus Accumulibacter affinis</name>
    <dbReference type="NCBI Taxonomy" id="2954384"/>
    <lineage>
        <taxon>Bacteria</taxon>
        <taxon>Pseudomonadati</taxon>
        <taxon>Pseudomonadota</taxon>
        <taxon>Betaproteobacteria</taxon>
        <taxon>Candidatus Accumulibacter</taxon>
    </lineage>
</organism>
<sequence>MSNHLSKQFDLELESIRTRILQMGGLVERQLMAAIDAFSTGNVEEMQRVIRSDREVDAYEVDIDEECTLLIARRQPTARDLRLVMAISRIVTDLERSGDKAAKIANKSRKLQRAGIQRIPRLSDLHHCGRLVTDMLRGALDALARMDVDAAREVIHADKEIDAAFNAVIRQLVTYMMEDPRTITEALDIIWIAKAIERVGDHATNIAENVIYTVSGVDVRHTGAAARKAETP</sequence>
<evidence type="ECO:0000313" key="10">
    <source>
        <dbReference type="EMBL" id="MBK7954220.1"/>
    </source>
</evidence>
<dbReference type="Gene3D" id="1.20.58.220">
    <property type="entry name" value="Phosphate transport system protein phou homolog 2, domain 2"/>
    <property type="match status" value="2"/>
</dbReference>
<evidence type="ECO:0000313" key="11">
    <source>
        <dbReference type="Proteomes" id="UP000706151"/>
    </source>
</evidence>
<keyword evidence="4 8" id="KW-0813">Transport</keyword>
<dbReference type="NCBIfam" id="TIGR02135">
    <property type="entry name" value="phoU_full"/>
    <property type="match status" value="1"/>
</dbReference>
<name>A0A935W7R0_9PROT</name>
<dbReference type="InterPro" id="IPR028366">
    <property type="entry name" value="PhoU"/>
</dbReference>
<dbReference type="PIRSF" id="PIRSF003107">
    <property type="entry name" value="PhoU"/>
    <property type="match status" value="1"/>
</dbReference>
<dbReference type="GO" id="GO:0030643">
    <property type="term" value="P:intracellular phosphate ion homeostasis"/>
    <property type="evidence" value="ECO:0007669"/>
    <property type="project" value="InterPro"/>
</dbReference>
<dbReference type="Proteomes" id="UP000706151">
    <property type="component" value="Unassembled WGS sequence"/>
</dbReference>
<dbReference type="GO" id="GO:0045936">
    <property type="term" value="P:negative regulation of phosphate metabolic process"/>
    <property type="evidence" value="ECO:0007669"/>
    <property type="project" value="InterPro"/>
</dbReference>
<dbReference type="GO" id="GO:0006817">
    <property type="term" value="P:phosphate ion transport"/>
    <property type="evidence" value="ECO:0007669"/>
    <property type="project" value="UniProtKB-KW"/>
</dbReference>
<dbReference type="InterPro" id="IPR038078">
    <property type="entry name" value="PhoU-like_sf"/>
</dbReference>